<evidence type="ECO:0000313" key="2">
    <source>
        <dbReference type="Proteomes" id="UP000578531"/>
    </source>
</evidence>
<gene>
    <name evidence="1" type="ORF">HO173_005590</name>
</gene>
<dbReference type="EMBL" id="JACCJC010000021">
    <property type="protein sequence ID" value="KAF6235962.1"/>
    <property type="molecule type" value="Genomic_DNA"/>
</dbReference>
<comment type="caution">
    <text evidence="1">The sequence shown here is derived from an EMBL/GenBank/DDBJ whole genome shotgun (WGS) entry which is preliminary data.</text>
</comment>
<sequence>MEATFQVELPFDDPCWIRIFTYHAHILIFKPKSHIEPTTCEHKVQVVRQPKTPPQFGVRDPVKFQHPEALGIFTDRLLPKPREDR</sequence>
<dbReference type="Proteomes" id="UP000578531">
    <property type="component" value="Unassembled WGS sequence"/>
</dbReference>
<name>A0A8H6FWG1_9LECA</name>
<reference evidence="1 2" key="1">
    <citation type="journal article" date="2020" name="Genomics">
        <title>Complete, high-quality genomes from long-read metagenomic sequencing of two wolf lichen thalli reveals enigmatic genome architecture.</title>
        <authorList>
            <person name="McKenzie S.K."/>
            <person name="Walston R.F."/>
            <person name="Allen J.L."/>
        </authorList>
    </citation>
    <scope>NUCLEOTIDE SEQUENCE [LARGE SCALE GENOMIC DNA]</scope>
    <source>
        <strain evidence="1">WasteWater2</strain>
    </source>
</reference>
<dbReference type="AlphaFoldDB" id="A0A8H6FWG1"/>
<organism evidence="1 2">
    <name type="scientific">Letharia columbiana</name>
    <dbReference type="NCBI Taxonomy" id="112416"/>
    <lineage>
        <taxon>Eukaryota</taxon>
        <taxon>Fungi</taxon>
        <taxon>Dikarya</taxon>
        <taxon>Ascomycota</taxon>
        <taxon>Pezizomycotina</taxon>
        <taxon>Lecanoromycetes</taxon>
        <taxon>OSLEUM clade</taxon>
        <taxon>Lecanoromycetidae</taxon>
        <taxon>Lecanorales</taxon>
        <taxon>Lecanorineae</taxon>
        <taxon>Parmeliaceae</taxon>
        <taxon>Letharia</taxon>
    </lineage>
</organism>
<proteinExistence type="predicted"/>
<evidence type="ECO:0000313" key="1">
    <source>
        <dbReference type="EMBL" id="KAF6235962.1"/>
    </source>
</evidence>
<protein>
    <submittedName>
        <fullName evidence="1">Uncharacterized protein</fullName>
    </submittedName>
</protein>
<accession>A0A8H6FWG1</accession>
<keyword evidence="2" id="KW-1185">Reference proteome</keyword>
<dbReference type="GeneID" id="59287252"/>
<dbReference type="RefSeq" id="XP_037165314.1">
    <property type="nucleotide sequence ID" value="XM_037307505.1"/>
</dbReference>